<proteinExistence type="predicted"/>
<reference evidence="1 2" key="1">
    <citation type="submission" date="2016-10" db="EMBL/GenBank/DDBJ databases">
        <authorList>
            <person name="de Groot N.N."/>
        </authorList>
    </citation>
    <scope>NUCLEOTIDE SEQUENCE [LARGE SCALE GENOMIC DNA]</scope>
    <source>
        <strain evidence="1 2">Nm1</strain>
    </source>
</reference>
<gene>
    <name evidence="1" type="ORF">SAMN05421881_10377</name>
</gene>
<organism evidence="1 2">
    <name type="scientific">Nitrosomonas halophila</name>
    <dbReference type="NCBI Taxonomy" id="44576"/>
    <lineage>
        <taxon>Bacteria</taxon>
        <taxon>Pseudomonadati</taxon>
        <taxon>Pseudomonadota</taxon>
        <taxon>Betaproteobacteria</taxon>
        <taxon>Nitrosomonadales</taxon>
        <taxon>Nitrosomonadaceae</taxon>
        <taxon>Nitrosomonas</taxon>
    </lineage>
</organism>
<dbReference type="OrthoDB" id="8549971at2"/>
<dbReference type="EMBL" id="FNOY01000037">
    <property type="protein sequence ID" value="SDY46012.1"/>
    <property type="molecule type" value="Genomic_DNA"/>
</dbReference>
<accession>A0A1H3K1F8</accession>
<keyword evidence="2" id="KW-1185">Reference proteome</keyword>
<dbReference type="RefSeq" id="WP_090414507.1">
    <property type="nucleotide sequence ID" value="NZ_FNOY01000037.1"/>
</dbReference>
<dbReference type="STRING" id="44576.SAMN05421881_10377"/>
<protein>
    <submittedName>
        <fullName evidence="1">Uncharacterized protein</fullName>
    </submittedName>
</protein>
<dbReference type="Proteomes" id="UP000198640">
    <property type="component" value="Unassembled WGS sequence"/>
</dbReference>
<name>A0A1H3K1F8_9PROT</name>
<sequence>MPTPIKPLVAEMVTKLSPALREDFEERAAIVEFDAELPRDYAECLALLDVLNRHPCALCPVAQNQPSYMKQPKGETQ</sequence>
<dbReference type="AlphaFoldDB" id="A0A1H3K1F8"/>
<evidence type="ECO:0000313" key="2">
    <source>
        <dbReference type="Proteomes" id="UP000198640"/>
    </source>
</evidence>
<evidence type="ECO:0000313" key="1">
    <source>
        <dbReference type="EMBL" id="SDY46012.1"/>
    </source>
</evidence>